<name>A0A167W9W1_9AGAM</name>
<reference evidence="2 3" key="1">
    <citation type="journal article" date="2016" name="Mol. Biol. Evol.">
        <title>Comparative Genomics of Early-Diverging Mushroom-Forming Fungi Provides Insights into the Origins of Lignocellulose Decay Capabilities.</title>
        <authorList>
            <person name="Nagy L.G."/>
            <person name="Riley R."/>
            <person name="Tritt A."/>
            <person name="Adam C."/>
            <person name="Daum C."/>
            <person name="Floudas D."/>
            <person name="Sun H."/>
            <person name="Yadav J.S."/>
            <person name="Pangilinan J."/>
            <person name="Larsson K.H."/>
            <person name="Matsuura K."/>
            <person name="Barry K."/>
            <person name="Labutti K."/>
            <person name="Kuo R."/>
            <person name="Ohm R.A."/>
            <person name="Bhattacharya S.S."/>
            <person name="Shirouzu T."/>
            <person name="Yoshinaga Y."/>
            <person name="Martin F.M."/>
            <person name="Grigoriev I.V."/>
            <person name="Hibbett D.S."/>
        </authorList>
    </citation>
    <scope>NUCLEOTIDE SEQUENCE [LARGE SCALE GENOMIC DNA]</scope>
    <source>
        <strain evidence="2 3">CBS 109695</strain>
    </source>
</reference>
<dbReference type="Proteomes" id="UP000076532">
    <property type="component" value="Unassembled WGS sequence"/>
</dbReference>
<feature type="region of interest" description="Disordered" evidence="1">
    <location>
        <begin position="88"/>
        <end position="144"/>
    </location>
</feature>
<feature type="compositionally biased region" description="Acidic residues" evidence="1">
    <location>
        <begin position="95"/>
        <end position="107"/>
    </location>
</feature>
<feature type="compositionally biased region" description="Acidic residues" evidence="1">
    <location>
        <begin position="130"/>
        <end position="144"/>
    </location>
</feature>
<proteinExistence type="predicted"/>
<keyword evidence="3" id="KW-1185">Reference proteome</keyword>
<dbReference type="AlphaFoldDB" id="A0A167W9W1"/>
<feature type="compositionally biased region" description="Basic and acidic residues" evidence="1">
    <location>
        <begin position="108"/>
        <end position="129"/>
    </location>
</feature>
<protein>
    <submittedName>
        <fullName evidence="2">Uncharacterized protein</fullName>
    </submittedName>
</protein>
<evidence type="ECO:0000256" key="1">
    <source>
        <dbReference type="SAM" id="MobiDB-lite"/>
    </source>
</evidence>
<accession>A0A167W9W1</accession>
<dbReference type="EMBL" id="KV417815">
    <property type="protein sequence ID" value="KZP05856.1"/>
    <property type="molecule type" value="Genomic_DNA"/>
</dbReference>
<evidence type="ECO:0000313" key="3">
    <source>
        <dbReference type="Proteomes" id="UP000076532"/>
    </source>
</evidence>
<evidence type="ECO:0000313" key="2">
    <source>
        <dbReference type="EMBL" id="KZP05856.1"/>
    </source>
</evidence>
<organism evidence="2 3">
    <name type="scientific">Athelia psychrophila</name>
    <dbReference type="NCBI Taxonomy" id="1759441"/>
    <lineage>
        <taxon>Eukaryota</taxon>
        <taxon>Fungi</taxon>
        <taxon>Dikarya</taxon>
        <taxon>Basidiomycota</taxon>
        <taxon>Agaricomycotina</taxon>
        <taxon>Agaricomycetes</taxon>
        <taxon>Agaricomycetidae</taxon>
        <taxon>Atheliales</taxon>
        <taxon>Atheliaceae</taxon>
        <taxon>Athelia</taxon>
    </lineage>
</organism>
<sequence>MCSATQPLHQALSIELIPVSFARALIYSSLLYSAISLLPSTSTGEKTAKRKFQTSSLLVDDDHHDGEAIGENTREWMDDELVGVVPQPNFSTVEQDADLDASELEDLLADRPRKDKGKGRAQEPDRIEETTDDEHSDEDDWDLA</sequence>
<gene>
    <name evidence="2" type="ORF">FIBSPDRAFT_940289</name>
</gene>